<sequence>MFFKRSNGSFRETDRVTRFKLIKSGKNWLRAATSNLGLFKVVRGQVEDLVVAEVAEETMKMTESSSRTVLKGVIAAGAILGGAVVTTAAQADETGAEKTTASELDNETIAEADSVVLGTTSVSESVSEENVASTSVSESASVSVSESASISASSSTSLSLSEQGSNELSAALSESTVAVTESQVTEESKQSPATRDEKAVLEQNASEAEILNKLAGNYSSNVTVSERKEAIESAIAKVQTELTASNSLIHANVSAQAYTEQRERLGKSIDELMVTLNAAGFTGNATVNGETAIQATLNVATGESKLHVGSGVDTNYKIPIYYKLRAVNDGTTVTFTYTVTYDNPETSTVEKPAALSPGYSIYNAGTSTQEMFTLGKGFGTPSNVTSYITDSQGNQITNPKANTTPIVKQGDGFTWANGIQMNGYQAKQGYGLTSTWTVPVTGADTSFTFSPYAGKTDNIYTNFFNGSKVIESEVDTTSQSMSLSSSLSESISEVVSESVSLSEEASASLSESLSMSASESEETSTSLSEEASASLSESLSASESEEASASLSVSESEDASASLSESISSSESDSESVSESLSLSESASEEASASLSESLSMSASESEETSASLSVSESEDASASLSESVSSSESDSESVSESLSLSESASEEASASLSESISSSESSSQSASASASTSTSVSQSASASESASTSVSQSVSASESASTSVSQSASASESASTSASQSASASESTSTSVSQSVSASESASTSASQSAS</sequence>
<feature type="region of interest" description="Disordered" evidence="2">
    <location>
        <begin position="509"/>
        <end position="756"/>
    </location>
</feature>
<dbReference type="NCBIfam" id="TIGR03715">
    <property type="entry name" value="KxYKxGKxW"/>
    <property type="match status" value="1"/>
</dbReference>
<name>A0A414CDU2_STRPA</name>
<evidence type="ECO:0000313" key="3">
    <source>
        <dbReference type="EMBL" id="RHC93203.1"/>
    </source>
</evidence>
<keyword evidence="1" id="KW-0732">Signal</keyword>
<feature type="compositionally biased region" description="Polar residues" evidence="2">
    <location>
        <begin position="171"/>
        <end position="185"/>
    </location>
</feature>
<dbReference type="Proteomes" id="UP000285773">
    <property type="component" value="Unassembled WGS sequence"/>
</dbReference>
<dbReference type="NCBIfam" id="TIGR04224">
    <property type="entry name" value="ser_adhes_Nterm"/>
    <property type="match status" value="1"/>
</dbReference>
<organism evidence="3 4">
    <name type="scientific">Streptococcus parasanguinis</name>
    <dbReference type="NCBI Taxonomy" id="1318"/>
    <lineage>
        <taxon>Bacteria</taxon>
        <taxon>Bacillati</taxon>
        <taxon>Bacillota</taxon>
        <taxon>Bacilli</taxon>
        <taxon>Lactobacillales</taxon>
        <taxon>Streptococcaceae</taxon>
        <taxon>Streptococcus</taxon>
    </lineage>
</organism>
<dbReference type="AlphaFoldDB" id="A0A414CDU2"/>
<proteinExistence type="predicted"/>
<dbReference type="EMBL" id="QSIO01000007">
    <property type="protein sequence ID" value="RHC93203.1"/>
    <property type="molecule type" value="Genomic_DNA"/>
</dbReference>
<accession>A0A414CDU2</accession>
<gene>
    <name evidence="3" type="ORF">DW820_10775</name>
</gene>
<dbReference type="Pfam" id="PF19258">
    <property type="entry name" value="KxYKxGKxW_sig"/>
    <property type="match status" value="1"/>
</dbReference>
<dbReference type="InterPro" id="IPR022263">
    <property type="entry name" value="KxYKxGKxW"/>
</dbReference>
<reference evidence="3 4" key="1">
    <citation type="submission" date="2018-08" db="EMBL/GenBank/DDBJ databases">
        <title>A genome reference for cultivated species of the human gut microbiota.</title>
        <authorList>
            <person name="Zou Y."/>
            <person name="Xue W."/>
            <person name="Luo G."/>
        </authorList>
    </citation>
    <scope>NUCLEOTIDE SEQUENCE [LARGE SCALE GENOMIC DNA]</scope>
    <source>
        <strain evidence="3 4">AM33-3BH</strain>
    </source>
</reference>
<feature type="compositionally biased region" description="Basic and acidic residues" evidence="2">
    <location>
        <begin position="186"/>
        <end position="200"/>
    </location>
</feature>
<feature type="non-terminal residue" evidence="3">
    <location>
        <position position="756"/>
    </location>
</feature>
<evidence type="ECO:0000313" key="4">
    <source>
        <dbReference type="Proteomes" id="UP000285773"/>
    </source>
</evidence>
<dbReference type="InterPro" id="IPR026465">
    <property type="entry name" value="Ser_adhes_glycop_N"/>
</dbReference>
<dbReference type="Gene3D" id="2.60.40.3400">
    <property type="match status" value="1"/>
</dbReference>
<evidence type="ECO:0000256" key="1">
    <source>
        <dbReference type="ARBA" id="ARBA00022729"/>
    </source>
</evidence>
<comment type="caution">
    <text evidence="3">The sequence shown here is derived from an EMBL/GenBank/DDBJ whole genome shotgun (WGS) entry which is preliminary data.</text>
</comment>
<evidence type="ECO:0000256" key="2">
    <source>
        <dbReference type="SAM" id="MobiDB-lite"/>
    </source>
</evidence>
<protein>
    <submittedName>
        <fullName evidence="3">Accessory Sec-dependent LPXTG-anchored adhesin</fullName>
    </submittedName>
</protein>
<dbReference type="RefSeq" id="WP_118096446.1">
    <property type="nucleotide sequence ID" value="NZ_QSIO01000007.1"/>
</dbReference>
<feature type="region of interest" description="Disordered" evidence="2">
    <location>
        <begin position="171"/>
        <end position="201"/>
    </location>
</feature>